<dbReference type="Pfam" id="PF07690">
    <property type="entry name" value="MFS_1"/>
    <property type="match status" value="2"/>
</dbReference>
<evidence type="ECO:0000313" key="4">
    <source>
        <dbReference type="Proteomes" id="UP000755585"/>
    </source>
</evidence>
<dbReference type="InterPro" id="IPR053160">
    <property type="entry name" value="MFS_DHA3_Transporter"/>
</dbReference>
<evidence type="ECO:0000256" key="2">
    <source>
        <dbReference type="SAM" id="Phobius"/>
    </source>
</evidence>
<proteinExistence type="predicted"/>
<reference evidence="3 4" key="1">
    <citation type="submission" date="2021-03" db="EMBL/GenBank/DDBJ databases">
        <title>Sequencing the genomes of 1000 actinobacteria strains.</title>
        <authorList>
            <person name="Klenk H.-P."/>
        </authorList>
    </citation>
    <scope>NUCLEOTIDE SEQUENCE [LARGE SCALE GENOMIC DNA]</scope>
    <source>
        <strain evidence="3 4">DSM 18824</strain>
    </source>
</reference>
<feature type="transmembrane region" description="Helical" evidence="2">
    <location>
        <begin position="39"/>
        <end position="59"/>
    </location>
</feature>
<feature type="transmembrane region" description="Helical" evidence="2">
    <location>
        <begin position="170"/>
        <end position="188"/>
    </location>
</feature>
<dbReference type="PANTHER" id="PTHR23530">
    <property type="entry name" value="TRANSPORT PROTEIN-RELATED"/>
    <property type="match status" value="1"/>
</dbReference>
<gene>
    <name evidence="3" type="ORF">JOF29_003454</name>
</gene>
<feature type="region of interest" description="Disordered" evidence="1">
    <location>
        <begin position="305"/>
        <end position="356"/>
    </location>
</feature>
<dbReference type="PANTHER" id="PTHR23530:SF1">
    <property type="entry name" value="PERMEASE, MAJOR FACILITATOR SUPERFAMILY-RELATED"/>
    <property type="match status" value="1"/>
</dbReference>
<dbReference type="Gene3D" id="1.20.1250.20">
    <property type="entry name" value="MFS general substrate transporter like domains"/>
    <property type="match status" value="2"/>
</dbReference>
<dbReference type="EMBL" id="JAGINT010000001">
    <property type="protein sequence ID" value="MBP2352371.1"/>
    <property type="molecule type" value="Genomic_DNA"/>
</dbReference>
<keyword evidence="2" id="KW-0472">Membrane</keyword>
<name>A0ABS4UL41_9ACTN</name>
<evidence type="ECO:0000313" key="3">
    <source>
        <dbReference type="EMBL" id="MBP2352371.1"/>
    </source>
</evidence>
<dbReference type="RefSeq" id="WP_209695131.1">
    <property type="nucleotide sequence ID" value="NZ_BAAAVU010000009.1"/>
</dbReference>
<organism evidence="3 4">
    <name type="scientific">Kribbella aluminosa</name>
    <dbReference type="NCBI Taxonomy" id="416017"/>
    <lineage>
        <taxon>Bacteria</taxon>
        <taxon>Bacillati</taxon>
        <taxon>Actinomycetota</taxon>
        <taxon>Actinomycetes</taxon>
        <taxon>Propionibacteriales</taxon>
        <taxon>Kribbellaceae</taxon>
        <taxon>Kribbella</taxon>
    </lineage>
</organism>
<comment type="caution">
    <text evidence="3">The sequence shown here is derived from an EMBL/GenBank/DDBJ whole genome shotgun (WGS) entry which is preliminary data.</text>
</comment>
<evidence type="ECO:0000256" key="1">
    <source>
        <dbReference type="SAM" id="MobiDB-lite"/>
    </source>
</evidence>
<feature type="transmembrane region" description="Helical" evidence="2">
    <location>
        <begin position="97"/>
        <end position="123"/>
    </location>
</feature>
<dbReference type="InterPro" id="IPR036259">
    <property type="entry name" value="MFS_trans_sf"/>
</dbReference>
<feature type="transmembrane region" description="Helical" evidence="2">
    <location>
        <begin position="12"/>
        <end position="33"/>
    </location>
</feature>
<dbReference type="Proteomes" id="UP000755585">
    <property type="component" value="Unassembled WGS sequence"/>
</dbReference>
<accession>A0ABS4UL41</accession>
<feature type="transmembrane region" description="Helical" evidence="2">
    <location>
        <begin position="362"/>
        <end position="379"/>
    </location>
</feature>
<feature type="transmembrane region" description="Helical" evidence="2">
    <location>
        <begin position="71"/>
        <end position="91"/>
    </location>
</feature>
<keyword evidence="4" id="KW-1185">Reference proteome</keyword>
<feature type="transmembrane region" description="Helical" evidence="2">
    <location>
        <begin position="255"/>
        <end position="278"/>
    </location>
</feature>
<protein>
    <submittedName>
        <fullName evidence="3">MFS family permease</fullName>
    </submittedName>
</protein>
<feature type="transmembrane region" description="Helical" evidence="2">
    <location>
        <begin position="453"/>
        <end position="471"/>
    </location>
</feature>
<feature type="transmembrane region" description="Helical" evidence="2">
    <location>
        <begin position="144"/>
        <end position="164"/>
    </location>
</feature>
<dbReference type="InterPro" id="IPR011701">
    <property type="entry name" value="MFS"/>
</dbReference>
<sequence length="488" mass="50647">MTAERVLRTYLTLVAVSTGASSMIWGINTLFLLDAGLNVAQAFAANAFFTVGMVLFEVPTGVVADTIGRRASYLLGTATLIGTTLLYLWLWRVHAGFGWWAVVSGLLGLGFTFFSGATEAWLVDGLHATGYEGSLDAAFAKGQVANGVAMMAGSIGGGVLAQVTNLGMPYVARAVLLVATFAVAWRSMRDIGFTPKPRASVRGEMTGIVRSSLRHGLLNPRVRWVILAGPFTAGVNAYGFYAAQPYLLHLYGHTTSYAVAGLSAGVVAAAQIAGGLSAPHLSRLFTRTHPHVEGGRAAHPVAERGRAAQPVAEGGGTAQPVAERGRAAQPVAEGGGTAQPVVGRGLASQPAPERSGGVDRRVGVLMGAIVVSGVVIAGIGVVTSFWAALVLLMVWGTMFAAMVPVRQAYLNSYIPSEQRATVLSLDNLVGSAGGVVVQPALGRAADVWGFGPAYLICAAVQVLAVPVLGLARRKPVEPVDAQPLAWRA</sequence>
<feature type="transmembrane region" description="Helical" evidence="2">
    <location>
        <begin position="224"/>
        <end position="243"/>
    </location>
</feature>
<keyword evidence="2" id="KW-1133">Transmembrane helix</keyword>
<keyword evidence="2" id="KW-0812">Transmembrane</keyword>
<dbReference type="SUPFAM" id="SSF103473">
    <property type="entry name" value="MFS general substrate transporter"/>
    <property type="match status" value="2"/>
</dbReference>